<organism evidence="2 3">
    <name type="scientific">Penicillium rubens (strain ATCC 28089 / DSM 1075 / NRRL 1951 / Wisconsin 54-1255)</name>
    <name type="common">Penicillium chrysogenum</name>
    <dbReference type="NCBI Taxonomy" id="500485"/>
    <lineage>
        <taxon>Eukaryota</taxon>
        <taxon>Fungi</taxon>
        <taxon>Dikarya</taxon>
        <taxon>Ascomycota</taxon>
        <taxon>Pezizomycotina</taxon>
        <taxon>Eurotiomycetes</taxon>
        <taxon>Eurotiomycetidae</taxon>
        <taxon>Eurotiales</taxon>
        <taxon>Aspergillaceae</taxon>
        <taxon>Penicillium</taxon>
        <taxon>Penicillium chrysogenum species complex</taxon>
    </lineage>
</organism>
<name>B6HIF6_PENRW</name>
<dbReference type="AlphaFoldDB" id="B6HIF6"/>
<protein>
    <submittedName>
        <fullName evidence="2">Uncharacterized protein</fullName>
    </submittedName>
</protein>
<reference evidence="2 3" key="1">
    <citation type="journal article" date="2008" name="Nat. Biotechnol.">
        <title>Genome sequencing and analysis of the filamentous fungus Penicillium chrysogenum.</title>
        <authorList>
            <person name="van den Berg M.A."/>
            <person name="Albang R."/>
            <person name="Albermann K."/>
            <person name="Badger J.H."/>
            <person name="Daran J.-M."/>
            <person name="Driessen A.J.M."/>
            <person name="Garcia-Estrada C."/>
            <person name="Fedorova N.D."/>
            <person name="Harris D.M."/>
            <person name="Heijne W.H.M."/>
            <person name="Joardar V.S."/>
            <person name="Kiel J.A.K.W."/>
            <person name="Kovalchuk A."/>
            <person name="Martin J.F."/>
            <person name="Nierman W.C."/>
            <person name="Nijland J.G."/>
            <person name="Pronk J.T."/>
            <person name="Roubos J.A."/>
            <person name="van der Klei I.J."/>
            <person name="van Peij N.N.M.E."/>
            <person name="Veenhuis M."/>
            <person name="von Doehren H."/>
            <person name="Wagner C."/>
            <person name="Wortman J.R."/>
            <person name="Bovenberg R.A.L."/>
        </authorList>
    </citation>
    <scope>NUCLEOTIDE SEQUENCE [LARGE SCALE GENOMIC DNA]</scope>
    <source>
        <strain evidence="3">ATCC 28089 / DSM 1075 / NRRL 1951 / Wisconsin 54-1255</strain>
    </source>
</reference>
<accession>B6HIF6</accession>
<feature type="region of interest" description="Disordered" evidence="1">
    <location>
        <begin position="1"/>
        <end position="39"/>
    </location>
</feature>
<dbReference type="Proteomes" id="UP000000724">
    <property type="component" value="Contig Pc00c21"/>
</dbReference>
<dbReference type="VEuPathDB" id="FungiDB:PCH_Pc21g05990"/>
<sequence length="205" mass="22460">MESTAWKILQGNDSPGDKPGSPENGLPAVTTHPRTGHPDCWVAGGVNGRLGARVDNPVAGAGIHSQRSTNPIKNHWKTRETQAKEAIIAGEYISGQKLHIAPSRAYREVFVQWITNVVRVNGITELQKLPGFDSDNLKGFDGKNSSLAWVKDTMRKVFSTELSLPKRRVEGFGAVISLADSNRAFEGYALIYLKFVFMIQGADLK</sequence>
<dbReference type="EMBL" id="AM920436">
    <property type="protein sequence ID" value="CAP95496.1"/>
    <property type="molecule type" value="Genomic_DNA"/>
</dbReference>
<keyword evidence="3" id="KW-1185">Reference proteome</keyword>
<evidence type="ECO:0000313" key="3">
    <source>
        <dbReference type="Proteomes" id="UP000000724"/>
    </source>
</evidence>
<proteinExistence type="predicted"/>
<evidence type="ECO:0000256" key="1">
    <source>
        <dbReference type="SAM" id="MobiDB-lite"/>
    </source>
</evidence>
<evidence type="ECO:0000313" key="2">
    <source>
        <dbReference type="EMBL" id="CAP95496.1"/>
    </source>
</evidence>
<dbReference type="HOGENOM" id="CLU_1337902_0_0_1"/>
<gene>
    <name evidence="2" type="ORF">Pc21g05990</name>
    <name evidence="2" type="ORF">PCH_Pc21g05990</name>
</gene>